<dbReference type="AlphaFoldDB" id="A0AAU9CM61"/>
<dbReference type="KEGG" id="fax:FUAX_28620"/>
<evidence type="ECO:0000313" key="3">
    <source>
        <dbReference type="Proteomes" id="UP001348817"/>
    </source>
</evidence>
<protein>
    <submittedName>
        <fullName evidence="2">Uncharacterized protein</fullName>
    </submittedName>
</protein>
<reference evidence="2 3" key="1">
    <citation type="submission" date="2021-12" db="EMBL/GenBank/DDBJ databases">
        <title>Genome sequencing of bacteria with rrn-lacking chromosome and rrn-plasmid.</title>
        <authorList>
            <person name="Anda M."/>
            <person name="Iwasaki W."/>
        </authorList>
    </citation>
    <scope>NUCLEOTIDE SEQUENCE [LARGE SCALE GENOMIC DNA]</scope>
    <source>
        <strain evidence="2 3">DSM 100852</strain>
    </source>
</reference>
<feature type="region of interest" description="Disordered" evidence="1">
    <location>
        <begin position="1"/>
        <end position="20"/>
    </location>
</feature>
<keyword evidence="3" id="KW-1185">Reference proteome</keyword>
<proteinExistence type="predicted"/>
<organism evidence="2 3">
    <name type="scientific">Fulvitalea axinellae</name>
    <dbReference type="NCBI Taxonomy" id="1182444"/>
    <lineage>
        <taxon>Bacteria</taxon>
        <taxon>Pseudomonadati</taxon>
        <taxon>Bacteroidota</taxon>
        <taxon>Cytophagia</taxon>
        <taxon>Cytophagales</taxon>
        <taxon>Persicobacteraceae</taxon>
        <taxon>Fulvitalea</taxon>
    </lineage>
</organism>
<sequence>MPRKLVSKQGKWKRNSKRKKPDSVVESGFLCSNHSAIFNDCATKPQKQPFVNTLMNKPSGVRYLAVIFAGGDSGKGKWRSAVFRFGLHGFTDISYENETVLFLRPYFYASGLRQ</sequence>
<evidence type="ECO:0000256" key="1">
    <source>
        <dbReference type="SAM" id="MobiDB-lite"/>
    </source>
</evidence>
<dbReference type="EMBL" id="AP025314">
    <property type="protein sequence ID" value="BDD10430.1"/>
    <property type="molecule type" value="Genomic_DNA"/>
</dbReference>
<accession>A0AAU9CM61</accession>
<name>A0AAU9CM61_9BACT</name>
<gene>
    <name evidence="2" type="ORF">FUAX_28620</name>
</gene>
<evidence type="ECO:0000313" key="2">
    <source>
        <dbReference type="EMBL" id="BDD10430.1"/>
    </source>
</evidence>
<dbReference type="Proteomes" id="UP001348817">
    <property type="component" value="Chromosome"/>
</dbReference>